<keyword evidence="2" id="KW-1185">Reference proteome</keyword>
<dbReference type="RefSeq" id="WP_278015588.1">
    <property type="nucleotide sequence ID" value="NZ_CP121106.1"/>
</dbReference>
<dbReference type="InterPro" id="IPR010982">
    <property type="entry name" value="Lambda_DNA-bd_dom_sf"/>
</dbReference>
<sequence>MASLDDQILKELQMLRKLKMMELSDAGCSQSKMANALGVSQQTVSNLMASPKKGTKDG</sequence>
<evidence type="ECO:0008006" key="3">
    <source>
        <dbReference type="Google" id="ProtNLM"/>
    </source>
</evidence>
<evidence type="ECO:0000313" key="2">
    <source>
        <dbReference type="Proteomes" id="UP001215827"/>
    </source>
</evidence>
<dbReference type="EMBL" id="CP121106">
    <property type="protein sequence ID" value="WFL76829.1"/>
    <property type="molecule type" value="Genomic_DNA"/>
</dbReference>
<dbReference type="Proteomes" id="UP001215827">
    <property type="component" value="Chromosome"/>
</dbReference>
<dbReference type="Gene3D" id="1.10.10.10">
    <property type="entry name" value="Winged helix-like DNA-binding domain superfamily/Winged helix DNA-binding domain"/>
    <property type="match status" value="1"/>
</dbReference>
<name>A0ABY8FP93_9SPHN</name>
<evidence type="ECO:0000313" key="1">
    <source>
        <dbReference type="EMBL" id="WFL76829.1"/>
    </source>
</evidence>
<reference evidence="1 2" key="1">
    <citation type="submission" date="2023-03" db="EMBL/GenBank/DDBJ databases">
        <title>Altererythrobacter sp. CAU 1644 isolated from sand.</title>
        <authorList>
            <person name="Kim W."/>
        </authorList>
    </citation>
    <scope>NUCLEOTIDE SEQUENCE [LARGE SCALE GENOMIC DNA]</scope>
    <source>
        <strain evidence="1 2">CAU 1644</strain>
    </source>
</reference>
<dbReference type="InterPro" id="IPR036388">
    <property type="entry name" value="WH-like_DNA-bd_sf"/>
</dbReference>
<dbReference type="SUPFAM" id="SSF47413">
    <property type="entry name" value="lambda repressor-like DNA-binding domains"/>
    <property type="match status" value="1"/>
</dbReference>
<accession>A0ABY8FP93</accession>
<gene>
    <name evidence="1" type="ORF">P7228_12600</name>
</gene>
<protein>
    <recommendedName>
        <fullName evidence="3">Helix-turn-helix domain-containing protein</fullName>
    </recommendedName>
</protein>
<organism evidence="1 2">
    <name type="scientific">Altererythrobacter arenosus</name>
    <dbReference type="NCBI Taxonomy" id="3032592"/>
    <lineage>
        <taxon>Bacteria</taxon>
        <taxon>Pseudomonadati</taxon>
        <taxon>Pseudomonadota</taxon>
        <taxon>Alphaproteobacteria</taxon>
        <taxon>Sphingomonadales</taxon>
        <taxon>Erythrobacteraceae</taxon>
        <taxon>Altererythrobacter</taxon>
    </lineage>
</organism>
<proteinExistence type="predicted"/>